<proteinExistence type="predicted"/>
<reference evidence="1 2" key="1">
    <citation type="journal article" date="2015" name="Mol. Plant Microbe Interact.">
        <title>Genome, transcriptome, and functional analyses of Penicillium expansum provide new insights into secondary metabolism and pathogenicity.</title>
        <authorList>
            <person name="Ballester A.R."/>
            <person name="Marcet-Houben M."/>
            <person name="Levin E."/>
            <person name="Sela N."/>
            <person name="Selma-Lazaro C."/>
            <person name="Carmona L."/>
            <person name="Wisniewski M."/>
            <person name="Droby S."/>
            <person name="Gonzalez-Candelas L."/>
            <person name="Gabaldon T."/>
        </authorList>
    </citation>
    <scope>NUCLEOTIDE SEQUENCE [LARGE SCALE GENOMIC DNA]</scope>
    <source>
        <strain evidence="1 2">PHI-1</strain>
    </source>
</reference>
<dbReference type="OMA" id="MHQFINN"/>
<dbReference type="Proteomes" id="UP000030104">
    <property type="component" value="Unassembled WGS sequence"/>
</dbReference>
<protein>
    <submittedName>
        <fullName evidence="1">Uncharacterized protein</fullName>
    </submittedName>
</protein>
<sequence>MTTAAPATKFDKHAAGIARLMAEPEIKVSLRDGELMGRPGIDSTSGSPDLSVPLDALAGYRSKGTFFFDDPKALEAYFSNTSPTRATATKLRLAPMHVFMYNPPPWLNPPSLSINEVSLPPYLNRPGYASELFTTISAQSLLLPHVLCGNPIFPKDQEFIDLINDWRAASRAAPKGHEVEEVTFDLAGSTRICSSYISRLLQHVSTVLAVKAKGPFHSRFDIGESYLYKENVVQSLASNQLYVEQKMQQELVRFLGTLASMGSVASVPGI</sequence>
<dbReference type="AlphaFoldDB" id="A0A0A2KB43"/>
<name>A0A0A2KB43_PENIT</name>
<accession>A0A0A2KB43</accession>
<keyword evidence="2" id="KW-1185">Reference proteome</keyword>
<dbReference type="HOGENOM" id="CLU_1156729_0_0_1"/>
<evidence type="ECO:0000313" key="2">
    <source>
        <dbReference type="Proteomes" id="UP000030104"/>
    </source>
</evidence>
<dbReference type="PhylomeDB" id="A0A0A2KB43"/>
<comment type="caution">
    <text evidence="1">The sequence shown here is derived from an EMBL/GenBank/DDBJ whole genome shotgun (WGS) entry which is preliminary data.</text>
</comment>
<gene>
    <name evidence="1" type="ORF">PITC_087090</name>
</gene>
<evidence type="ECO:0000313" key="1">
    <source>
        <dbReference type="EMBL" id="KGO64123.1"/>
    </source>
</evidence>
<dbReference type="OrthoDB" id="4249675at2759"/>
<organism evidence="1 2">
    <name type="scientific">Penicillium italicum</name>
    <name type="common">Blue mold</name>
    <dbReference type="NCBI Taxonomy" id="40296"/>
    <lineage>
        <taxon>Eukaryota</taxon>
        <taxon>Fungi</taxon>
        <taxon>Dikarya</taxon>
        <taxon>Ascomycota</taxon>
        <taxon>Pezizomycotina</taxon>
        <taxon>Eurotiomycetes</taxon>
        <taxon>Eurotiomycetidae</taxon>
        <taxon>Eurotiales</taxon>
        <taxon>Aspergillaceae</taxon>
        <taxon>Penicillium</taxon>
    </lineage>
</organism>
<dbReference type="EMBL" id="JQGA01001603">
    <property type="protein sequence ID" value="KGO64123.1"/>
    <property type="molecule type" value="Genomic_DNA"/>
</dbReference>